<evidence type="ECO:0000256" key="6">
    <source>
        <dbReference type="ARBA" id="ARBA00023136"/>
    </source>
</evidence>
<keyword evidence="2 7" id="KW-0813">Transport</keyword>
<dbReference type="KEGG" id="pgm:PGRAT_08835"/>
<evidence type="ECO:0000256" key="7">
    <source>
        <dbReference type="RuleBase" id="RU363032"/>
    </source>
</evidence>
<keyword evidence="5 7" id="KW-1133">Transmembrane helix</keyword>
<proteinExistence type="inferred from homology"/>
<reference evidence="9 10" key="1">
    <citation type="submission" date="2014-08" db="EMBL/GenBank/DDBJ databases">
        <title>Comparative genomics of the Paenibacillus odorifer group.</title>
        <authorList>
            <person name="den Bakker H.C."/>
            <person name="Tsai Y.-C."/>
            <person name="Martin N."/>
            <person name="Korlach J."/>
            <person name="Wiedmann M."/>
        </authorList>
    </citation>
    <scope>NUCLEOTIDE SEQUENCE [LARGE SCALE GENOMIC DNA]</scope>
    <source>
        <strain evidence="9 10">DSM 15220</strain>
    </source>
</reference>
<dbReference type="GO" id="GO:0055085">
    <property type="term" value="P:transmembrane transport"/>
    <property type="evidence" value="ECO:0007669"/>
    <property type="project" value="InterPro"/>
</dbReference>
<organism evidence="9 10">
    <name type="scientific">Paenibacillus graminis</name>
    <dbReference type="NCBI Taxonomy" id="189425"/>
    <lineage>
        <taxon>Bacteria</taxon>
        <taxon>Bacillati</taxon>
        <taxon>Bacillota</taxon>
        <taxon>Bacilli</taxon>
        <taxon>Bacillales</taxon>
        <taxon>Paenibacillaceae</taxon>
        <taxon>Paenibacillus</taxon>
    </lineage>
</organism>
<dbReference type="Proteomes" id="UP000029500">
    <property type="component" value="Chromosome"/>
</dbReference>
<dbReference type="eggNOG" id="COG0395">
    <property type="taxonomic scope" value="Bacteria"/>
</dbReference>
<dbReference type="Pfam" id="PF00528">
    <property type="entry name" value="BPD_transp_1"/>
    <property type="match status" value="1"/>
</dbReference>
<dbReference type="HOGENOM" id="CLU_016047_1_2_9"/>
<feature type="transmembrane region" description="Helical" evidence="7">
    <location>
        <begin position="239"/>
        <end position="260"/>
    </location>
</feature>
<dbReference type="GO" id="GO:0005886">
    <property type="term" value="C:plasma membrane"/>
    <property type="evidence" value="ECO:0007669"/>
    <property type="project" value="UniProtKB-SubCell"/>
</dbReference>
<dbReference type="InterPro" id="IPR035906">
    <property type="entry name" value="MetI-like_sf"/>
</dbReference>
<dbReference type="AlphaFoldDB" id="A0A089M1S5"/>
<sequence length="275" mass="30455">MRLRKGASLFITLFLSIGAVISFFPIYLAIINSVKTQGEMFTSFIALPTKLHFENYSQAFDKINLLHSTLNSVIVSVIGIGGIIFCAALAGYKLSRTSGRLSAAIFSLFIASMLVPFHSIMIPLTRMAKSLHVSGSTYGLALIYIGLGVNMAIFLYHGFVKSIPRELEEAARIDGCGEFQTFFRIIFPLLLPITVTIAILDFLWIWNDFLLPLLMLTDANKYTLILSTNTLFGEYNKEWSLILAALVLTALPVIVIYGFFQKFIMQGIAEGAIKG</sequence>
<dbReference type="Gene3D" id="1.10.3720.10">
    <property type="entry name" value="MetI-like"/>
    <property type="match status" value="1"/>
</dbReference>
<feature type="transmembrane region" description="Helical" evidence="7">
    <location>
        <begin position="73"/>
        <end position="92"/>
    </location>
</feature>
<accession>A0A089M1S5</accession>
<feature type="transmembrane region" description="Helical" evidence="7">
    <location>
        <begin position="104"/>
        <end position="125"/>
    </location>
</feature>
<feature type="transmembrane region" description="Helical" evidence="7">
    <location>
        <begin position="7"/>
        <end position="30"/>
    </location>
</feature>
<protein>
    <submittedName>
        <fullName evidence="9">Sugar ABC transporter permease</fullName>
    </submittedName>
</protein>
<dbReference type="RefSeq" id="WP_025703399.1">
    <property type="nucleotide sequence ID" value="NZ_CP009287.1"/>
</dbReference>
<evidence type="ECO:0000256" key="4">
    <source>
        <dbReference type="ARBA" id="ARBA00022692"/>
    </source>
</evidence>
<dbReference type="InterPro" id="IPR000515">
    <property type="entry name" value="MetI-like"/>
</dbReference>
<feature type="transmembrane region" description="Helical" evidence="7">
    <location>
        <begin position="181"/>
        <end position="206"/>
    </location>
</feature>
<keyword evidence="6 7" id="KW-0472">Membrane</keyword>
<keyword evidence="10" id="KW-1185">Reference proteome</keyword>
<evidence type="ECO:0000256" key="2">
    <source>
        <dbReference type="ARBA" id="ARBA00022448"/>
    </source>
</evidence>
<evidence type="ECO:0000313" key="9">
    <source>
        <dbReference type="EMBL" id="AIQ67721.1"/>
    </source>
</evidence>
<evidence type="ECO:0000256" key="3">
    <source>
        <dbReference type="ARBA" id="ARBA00022475"/>
    </source>
</evidence>
<evidence type="ECO:0000256" key="5">
    <source>
        <dbReference type="ARBA" id="ARBA00022989"/>
    </source>
</evidence>
<evidence type="ECO:0000256" key="1">
    <source>
        <dbReference type="ARBA" id="ARBA00004651"/>
    </source>
</evidence>
<dbReference type="PANTHER" id="PTHR43744:SF8">
    <property type="entry name" value="SN-GLYCEROL-3-PHOSPHATE TRANSPORT SYSTEM PERMEASE PROTEIN UGPE"/>
    <property type="match status" value="1"/>
</dbReference>
<gene>
    <name evidence="9" type="ORF">PGRAT_08835</name>
</gene>
<feature type="transmembrane region" description="Helical" evidence="7">
    <location>
        <begin position="137"/>
        <end position="160"/>
    </location>
</feature>
<dbReference type="PANTHER" id="PTHR43744">
    <property type="entry name" value="ABC TRANSPORTER PERMEASE PROTEIN MG189-RELATED-RELATED"/>
    <property type="match status" value="1"/>
</dbReference>
<dbReference type="OrthoDB" id="9772609at2"/>
<comment type="similarity">
    <text evidence="7">Belongs to the binding-protein-dependent transport system permease family.</text>
</comment>
<dbReference type="CDD" id="cd06261">
    <property type="entry name" value="TM_PBP2"/>
    <property type="match status" value="1"/>
</dbReference>
<evidence type="ECO:0000313" key="10">
    <source>
        <dbReference type="Proteomes" id="UP000029500"/>
    </source>
</evidence>
<evidence type="ECO:0000259" key="8">
    <source>
        <dbReference type="PROSITE" id="PS50928"/>
    </source>
</evidence>
<comment type="subcellular location">
    <subcellularLocation>
        <location evidence="1 7">Cell membrane</location>
        <topology evidence="1 7">Multi-pass membrane protein</topology>
    </subcellularLocation>
</comment>
<dbReference type="SUPFAM" id="SSF161098">
    <property type="entry name" value="MetI-like"/>
    <property type="match status" value="1"/>
</dbReference>
<keyword evidence="4 7" id="KW-0812">Transmembrane</keyword>
<name>A0A089M1S5_9BACL</name>
<dbReference type="EMBL" id="CP009287">
    <property type="protein sequence ID" value="AIQ67721.1"/>
    <property type="molecule type" value="Genomic_DNA"/>
</dbReference>
<feature type="domain" description="ABC transmembrane type-1" evidence="8">
    <location>
        <begin position="69"/>
        <end position="260"/>
    </location>
</feature>
<dbReference type="PROSITE" id="PS50928">
    <property type="entry name" value="ABC_TM1"/>
    <property type="match status" value="1"/>
</dbReference>
<keyword evidence="3" id="KW-1003">Cell membrane</keyword>
<dbReference type="STRING" id="189425.PGRAT_08835"/>